<organism evidence="1 2">
    <name type="scientific">Marinibactrum halimedae</name>
    <dbReference type="NCBI Taxonomy" id="1444977"/>
    <lineage>
        <taxon>Bacteria</taxon>
        <taxon>Pseudomonadati</taxon>
        <taxon>Pseudomonadota</taxon>
        <taxon>Gammaproteobacteria</taxon>
        <taxon>Cellvibrionales</taxon>
        <taxon>Cellvibrionaceae</taxon>
        <taxon>Marinibactrum</taxon>
    </lineage>
</organism>
<name>A0AA37T4K8_9GAMM</name>
<keyword evidence="2" id="KW-1185">Reference proteome</keyword>
<gene>
    <name evidence="1" type="ORF">GCM10007877_24790</name>
</gene>
<evidence type="ECO:0000313" key="2">
    <source>
        <dbReference type="Proteomes" id="UP001156870"/>
    </source>
</evidence>
<reference evidence="1 2" key="1">
    <citation type="journal article" date="2014" name="Int. J. Syst. Evol. Microbiol.">
        <title>Complete genome sequence of Corynebacterium casei LMG S-19264T (=DSM 44701T), isolated from a smear-ripened cheese.</title>
        <authorList>
            <consortium name="US DOE Joint Genome Institute (JGI-PGF)"/>
            <person name="Walter F."/>
            <person name="Albersmeier A."/>
            <person name="Kalinowski J."/>
            <person name="Ruckert C."/>
        </authorList>
    </citation>
    <scope>NUCLEOTIDE SEQUENCE [LARGE SCALE GENOMIC DNA]</scope>
    <source>
        <strain evidence="1 2">NBRC 110095</strain>
    </source>
</reference>
<accession>A0AA37T4K8</accession>
<dbReference type="Proteomes" id="UP001156870">
    <property type="component" value="Unassembled WGS sequence"/>
</dbReference>
<dbReference type="EMBL" id="BSPD01000061">
    <property type="protein sequence ID" value="GLS26760.1"/>
    <property type="molecule type" value="Genomic_DNA"/>
</dbReference>
<evidence type="ECO:0000313" key="1">
    <source>
        <dbReference type="EMBL" id="GLS26760.1"/>
    </source>
</evidence>
<proteinExistence type="predicted"/>
<sequence length="59" mass="6865">MAMVKNKLVHRAPTLFKAVLEVDFEIALFNSFRRNGFNNNAIKFNGDMVIVYRFQSEVL</sequence>
<protein>
    <submittedName>
        <fullName evidence="1">Uncharacterized protein</fullName>
    </submittedName>
</protein>
<comment type="caution">
    <text evidence="1">The sequence shown here is derived from an EMBL/GenBank/DDBJ whole genome shotgun (WGS) entry which is preliminary data.</text>
</comment>
<dbReference type="AlphaFoldDB" id="A0AA37T4K8"/>